<dbReference type="STRING" id="1219043.SCH01S_10_00380"/>
<evidence type="ECO:0000313" key="2">
    <source>
        <dbReference type="EMBL" id="GAO38228.1"/>
    </source>
</evidence>
<accession>A0A0E9ML40</accession>
<feature type="domain" description="N-acetyltransferase" evidence="1">
    <location>
        <begin position="7"/>
        <end position="147"/>
    </location>
</feature>
<reference evidence="2 3" key="1">
    <citation type="submission" date="2015-04" db="EMBL/GenBank/DDBJ databases">
        <title>Whole genome shotgun sequence of Sphingomonas changbaiensis NBRC 104936.</title>
        <authorList>
            <person name="Katano-Makiyama Y."/>
            <person name="Hosoyama A."/>
            <person name="Hashimoto M."/>
            <person name="Noguchi M."/>
            <person name="Tsuchikane K."/>
            <person name="Ohji S."/>
            <person name="Yamazoe A."/>
            <person name="Ichikawa N."/>
            <person name="Kimura A."/>
            <person name="Fujita N."/>
        </authorList>
    </citation>
    <scope>NUCLEOTIDE SEQUENCE [LARGE SCALE GENOMIC DNA]</scope>
    <source>
        <strain evidence="2 3">NBRC 104936</strain>
    </source>
</reference>
<dbReference type="InterPro" id="IPR016181">
    <property type="entry name" value="Acyl_CoA_acyltransferase"/>
</dbReference>
<dbReference type="Pfam" id="PF13508">
    <property type="entry name" value="Acetyltransf_7"/>
    <property type="match status" value="1"/>
</dbReference>
<name>A0A0E9ML40_9SPHN</name>
<dbReference type="SUPFAM" id="SSF55729">
    <property type="entry name" value="Acyl-CoA N-acyltransferases (Nat)"/>
    <property type="match status" value="1"/>
</dbReference>
<dbReference type="Gene3D" id="3.40.630.30">
    <property type="match status" value="1"/>
</dbReference>
<dbReference type="RefSeq" id="WP_245612132.1">
    <property type="nucleotide sequence ID" value="NZ_BBWU01000010.1"/>
</dbReference>
<dbReference type="GO" id="GO:0016747">
    <property type="term" value="F:acyltransferase activity, transferring groups other than amino-acyl groups"/>
    <property type="evidence" value="ECO:0007669"/>
    <property type="project" value="InterPro"/>
</dbReference>
<organism evidence="2 3">
    <name type="scientific">Sphingomonas changbaiensis NBRC 104936</name>
    <dbReference type="NCBI Taxonomy" id="1219043"/>
    <lineage>
        <taxon>Bacteria</taxon>
        <taxon>Pseudomonadati</taxon>
        <taxon>Pseudomonadota</taxon>
        <taxon>Alphaproteobacteria</taxon>
        <taxon>Sphingomonadales</taxon>
        <taxon>Sphingomonadaceae</taxon>
        <taxon>Sphingomonas</taxon>
    </lineage>
</organism>
<dbReference type="CDD" id="cd04301">
    <property type="entry name" value="NAT_SF"/>
    <property type="match status" value="1"/>
</dbReference>
<dbReference type="PROSITE" id="PS51186">
    <property type="entry name" value="GNAT"/>
    <property type="match status" value="1"/>
</dbReference>
<evidence type="ECO:0000259" key="1">
    <source>
        <dbReference type="PROSITE" id="PS51186"/>
    </source>
</evidence>
<comment type="caution">
    <text evidence="2">The sequence shown here is derived from an EMBL/GenBank/DDBJ whole genome shotgun (WGS) entry which is preliminary data.</text>
</comment>
<keyword evidence="3" id="KW-1185">Reference proteome</keyword>
<sequence length="166" mass="17622">MPSAAELHIRDARDSDRVAIGRVLREAFGQDGEARLVEAVRADGDAVIELVAADGSAITGHVLLSRIRAPFRALGLAPLAVAPAREREGIGAALVRTAIERARVAEWDGIFLLGEPAYYARFGFRADAARAFESPYAGSHFMLLPLLSPLPAASGAVEYPAAFSLL</sequence>
<keyword evidence="2" id="KW-0808">Transferase</keyword>
<proteinExistence type="predicted"/>
<dbReference type="InterPro" id="IPR000182">
    <property type="entry name" value="GNAT_dom"/>
</dbReference>
<dbReference type="EMBL" id="BBWU01000010">
    <property type="protein sequence ID" value="GAO38228.1"/>
    <property type="molecule type" value="Genomic_DNA"/>
</dbReference>
<evidence type="ECO:0000313" key="3">
    <source>
        <dbReference type="Proteomes" id="UP000033202"/>
    </source>
</evidence>
<protein>
    <submittedName>
        <fullName evidence="2">Putative acetyltransferase</fullName>
    </submittedName>
</protein>
<gene>
    <name evidence="2" type="ORF">SCH01S_10_00380</name>
</gene>
<dbReference type="AlphaFoldDB" id="A0A0E9ML40"/>
<dbReference type="Proteomes" id="UP000033202">
    <property type="component" value="Unassembled WGS sequence"/>
</dbReference>